<sequence length="79" mass="9328">MKNFWRRIRKHGNITISGIKKREPVQCTGYSYEKDCVWKVKCFTIFWEEPCLLVKQGNLIYSGMKKSSMKNFLVGLTYA</sequence>
<evidence type="ECO:0000313" key="2">
    <source>
        <dbReference type="EMBL" id="RHC98638.1"/>
    </source>
</evidence>
<evidence type="ECO:0000313" key="1">
    <source>
        <dbReference type="EMBL" id="RGR68803.1"/>
    </source>
</evidence>
<dbReference type="Proteomes" id="UP000285820">
    <property type="component" value="Unassembled WGS sequence"/>
</dbReference>
<comment type="caution">
    <text evidence="2">The sequence shown here is derived from an EMBL/GenBank/DDBJ whole genome shotgun (WGS) entry which is preliminary data.</text>
</comment>
<evidence type="ECO:0000313" key="3">
    <source>
        <dbReference type="Proteomes" id="UP000266391"/>
    </source>
</evidence>
<evidence type="ECO:0000313" key="4">
    <source>
        <dbReference type="Proteomes" id="UP000285820"/>
    </source>
</evidence>
<reference evidence="3 4" key="1">
    <citation type="submission" date="2018-08" db="EMBL/GenBank/DDBJ databases">
        <title>A genome reference for cultivated species of the human gut microbiota.</title>
        <authorList>
            <person name="Zou Y."/>
            <person name="Xue W."/>
            <person name="Luo G."/>
        </authorList>
    </citation>
    <scope>NUCLEOTIDE SEQUENCE [LARGE SCALE GENOMIC DNA]</scope>
    <source>
        <strain evidence="1 4">AF24-4</strain>
        <strain evidence="2 3">AM32-8LB</strain>
    </source>
</reference>
<proteinExistence type="predicted"/>
<dbReference type="EMBL" id="QRUN01000008">
    <property type="protein sequence ID" value="RGR68803.1"/>
    <property type="molecule type" value="Genomic_DNA"/>
</dbReference>
<protein>
    <submittedName>
        <fullName evidence="2">Uncharacterized protein</fullName>
    </submittedName>
</protein>
<dbReference type="AlphaFoldDB" id="A0A396ADW8"/>
<dbReference type="EMBL" id="QSIQ01000044">
    <property type="protein sequence ID" value="RHC98638.1"/>
    <property type="molecule type" value="Genomic_DNA"/>
</dbReference>
<accession>A0A396ADW8</accession>
<gene>
    <name evidence="2" type="ORF">DW813_16120</name>
    <name evidence="1" type="ORF">DWY29_07990</name>
</gene>
<organism evidence="2 3">
    <name type="scientific">Roseburia inulinivorans</name>
    <dbReference type="NCBI Taxonomy" id="360807"/>
    <lineage>
        <taxon>Bacteria</taxon>
        <taxon>Bacillati</taxon>
        <taxon>Bacillota</taxon>
        <taxon>Clostridia</taxon>
        <taxon>Lachnospirales</taxon>
        <taxon>Lachnospiraceae</taxon>
        <taxon>Roseburia</taxon>
    </lineage>
</organism>
<name>A0A396ADW8_9FIRM</name>
<dbReference type="Proteomes" id="UP000266391">
    <property type="component" value="Unassembled WGS sequence"/>
</dbReference>